<evidence type="ECO:0000313" key="2">
    <source>
        <dbReference type="EMBL" id="CAK7925676.1"/>
    </source>
</evidence>
<dbReference type="EMBL" id="CAKLBY020000087">
    <property type="protein sequence ID" value="CAK7925676.1"/>
    <property type="molecule type" value="Genomic_DNA"/>
</dbReference>
<protein>
    <submittedName>
        <fullName evidence="2">Uncharacterized protein</fullName>
    </submittedName>
</protein>
<proteinExistence type="predicted"/>
<sequence>MHNVLFIKSSSTHHGAKLQQAESPAAISSAGEPLSSRLSPTLYGQKKNRDSVRKLLGH</sequence>
<reference evidence="2" key="1">
    <citation type="submission" date="2024-01" db="EMBL/GenBank/DDBJ databases">
        <authorList>
            <person name="Webb A."/>
        </authorList>
    </citation>
    <scope>NUCLEOTIDE SEQUENCE</scope>
    <source>
        <strain evidence="2">Pm1</strain>
    </source>
</reference>
<dbReference type="Proteomes" id="UP001162060">
    <property type="component" value="Unassembled WGS sequence"/>
</dbReference>
<feature type="compositionally biased region" description="Basic and acidic residues" evidence="1">
    <location>
        <begin position="47"/>
        <end position="58"/>
    </location>
</feature>
<dbReference type="AlphaFoldDB" id="A0AAV1TVH7"/>
<accession>A0AAV1TVH7</accession>
<evidence type="ECO:0000256" key="1">
    <source>
        <dbReference type="SAM" id="MobiDB-lite"/>
    </source>
</evidence>
<evidence type="ECO:0000313" key="3">
    <source>
        <dbReference type="Proteomes" id="UP001162060"/>
    </source>
</evidence>
<name>A0AAV1TVH7_9STRA</name>
<comment type="caution">
    <text evidence="2">The sequence shown here is derived from an EMBL/GenBank/DDBJ whole genome shotgun (WGS) entry which is preliminary data.</text>
</comment>
<feature type="region of interest" description="Disordered" evidence="1">
    <location>
        <begin position="1"/>
        <end position="58"/>
    </location>
</feature>
<gene>
    <name evidence="2" type="ORF">PM001_LOCUS10826</name>
</gene>
<organism evidence="2 3">
    <name type="scientific">Peronospora matthiolae</name>
    <dbReference type="NCBI Taxonomy" id="2874970"/>
    <lineage>
        <taxon>Eukaryota</taxon>
        <taxon>Sar</taxon>
        <taxon>Stramenopiles</taxon>
        <taxon>Oomycota</taxon>
        <taxon>Peronosporomycetes</taxon>
        <taxon>Peronosporales</taxon>
        <taxon>Peronosporaceae</taxon>
        <taxon>Peronospora</taxon>
    </lineage>
</organism>